<evidence type="ECO:0000313" key="4">
    <source>
        <dbReference type="EMBL" id="AVO48641.1"/>
    </source>
</evidence>
<dbReference type="Pfam" id="PF19040">
    <property type="entry name" value="SGNH"/>
    <property type="match status" value="1"/>
</dbReference>
<dbReference type="Proteomes" id="UP000237925">
    <property type="component" value="Chromosome"/>
</dbReference>
<dbReference type="EMBL" id="CP027667">
    <property type="protein sequence ID" value="AVO48641.1"/>
    <property type="molecule type" value="Genomic_DNA"/>
</dbReference>
<feature type="transmembrane region" description="Helical" evidence="1">
    <location>
        <begin position="168"/>
        <end position="187"/>
    </location>
</feature>
<dbReference type="InterPro" id="IPR043968">
    <property type="entry name" value="SGNH"/>
</dbReference>
<feature type="transmembrane region" description="Helical" evidence="1">
    <location>
        <begin position="224"/>
        <end position="242"/>
    </location>
</feature>
<feature type="transmembrane region" description="Helical" evidence="1">
    <location>
        <begin position="12"/>
        <end position="45"/>
    </location>
</feature>
<keyword evidence="1" id="KW-1133">Transmembrane helix</keyword>
<name>A0A2R3QA57_9BURK</name>
<keyword evidence="4" id="KW-0808">Transferase</keyword>
<proteinExistence type="predicted"/>
<dbReference type="Pfam" id="PF01757">
    <property type="entry name" value="Acyl_transf_3"/>
    <property type="match status" value="1"/>
</dbReference>
<dbReference type="OrthoDB" id="9814807at2"/>
<dbReference type="PANTHER" id="PTHR23028:SF53">
    <property type="entry name" value="ACYL_TRANSF_3 DOMAIN-CONTAINING PROTEIN"/>
    <property type="match status" value="1"/>
</dbReference>
<feature type="transmembrane region" description="Helical" evidence="1">
    <location>
        <begin position="349"/>
        <end position="368"/>
    </location>
</feature>
<feature type="transmembrane region" description="Helical" evidence="1">
    <location>
        <begin position="193"/>
        <end position="212"/>
    </location>
</feature>
<gene>
    <name evidence="4" type="ORF">C6568_04680</name>
</gene>
<dbReference type="AlphaFoldDB" id="A0A2R3QA57"/>
<dbReference type="GO" id="GO:0009103">
    <property type="term" value="P:lipopolysaccharide biosynthetic process"/>
    <property type="evidence" value="ECO:0007669"/>
    <property type="project" value="TreeGrafter"/>
</dbReference>
<feature type="transmembrane region" description="Helical" evidence="1">
    <location>
        <begin position="248"/>
        <end position="271"/>
    </location>
</feature>
<reference evidence="4 5" key="1">
    <citation type="submission" date="2018-03" db="EMBL/GenBank/DDBJ databases">
        <title>Genome sequencing of Melaminivora sp.</title>
        <authorList>
            <person name="Kim S.-J."/>
            <person name="Heo J."/>
            <person name="Ahn J.-H."/>
            <person name="Kwon S.-W."/>
        </authorList>
    </citation>
    <scope>NUCLEOTIDE SEQUENCE [LARGE SCALE GENOMIC DNA]</scope>
    <source>
        <strain evidence="4 5">SC2-9</strain>
    </source>
</reference>
<dbReference type="InterPro" id="IPR002656">
    <property type="entry name" value="Acyl_transf_3_dom"/>
</dbReference>
<evidence type="ECO:0000259" key="2">
    <source>
        <dbReference type="Pfam" id="PF01757"/>
    </source>
</evidence>
<keyword evidence="4" id="KW-0012">Acyltransferase</keyword>
<evidence type="ECO:0000259" key="3">
    <source>
        <dbReference type="Pfam" id="PF19040"/>
    </source>
</evidence>
<feature type="domain" description="SGNH" evidence="3">
    <location>
        <begin position="413"/>
        <end position="644"/>
    </location>
</feature>
<accession>A0A2R3QA57</accession>
<evidence type="ECO:0000313" key="5">
    <source>
        <dbReference type="Proteomes" id="UP000237925"/>
    </source>
</evidence>
<dbReference type="GO" id="GO:0016747">
    <property type="term" value="F:acyltransferase activity, transferring groups other than amino-acyl groups"/>
    <property type="evidence" value="ECO:0007669"/>
    <property type="project" value="InterPro"/>
</dbReference>
<feature type="transmembrane region" description="Helical" evidence="1">
    <location>
        <begin position="73"/>
        <end position="92"/>
    </location>
</feature>
<evidence type="ECO:0000256" key="1">
    <source>
        <dbReference type="SAM" id="Phobius"/>
    </source>
</evidence>
<dbReference type="RefSeq" id="WP_106683121.1">
    <property type="nucleotide sequence ID" value="NZ_CP027667.1"/>
</dbReference>
<sequence>MRHIQGIDGLRAFAVLSVIVFHLHNELLPGGFAGVDVFFVISGYVVSKSAAERYPAPFWSFLIAFYQRRVQRIFPALLVCLLVTALASALFIPESWLSQASEKTGLMAFFGLGNFALVMFNDGYFSPRIDFNPFMHTWSLGVEEQFYFLFPPLFFFWLAGRTTMGARAILPGAALTAASLWCAWYWSGSQSVWAYYLLPSRFWELSAGALLYQWHAHRTPQRAPALLSWLGLGLLLGGFWVVDAARFPWPWALVPVVASILLIHAVVAAQGDDAGAVQRLLRSRPLVLVGKISYSLYLWHWPIFVLMRWTIGLDSLWSMALALLLTALAATASFRLVETPLRRAAWLRRAAPAGVVVGAVLVAALTGYGSTQLFAQRKAISQSVTADAQLWYPYAAAASAAPSRSGPLRGVRLFAVGDSHVGAYARMLDRAQQELGLQYVAYRTQGCPIGNLLHPLSTVPGCGEEIKEFRHWIKLQAKRGDIVFFASLRMHRFSDQWVRYDTADVLQHVQRAQDPLVRQQVLADHAELFSELRALGVQVLIDAPKPVFSAPPFRCSDGFNRISRFCEGGFGIPRETLLKARAPAMHSLQEVSARFDNVSVWDPFPILCPPENSTCTPFDETARPLFFDSDHLSGHGNDVLYPYFSRFLLGLRT</sequence>
<keyword evidence="1" id="KW-0472">Membrane</keyword>
<feature type="domain" description="Acyltransferase 3" evidence="2">
    <location>
        <begin position="5"/>
        <end position="331"/>
    </location>
</feature>
<organism evidence="4 5">
    <name type="scientific">Melaminivora suipulveris</name>
    <dbReference type="NCBI Taxonomy" id="2109913"/>
    <lineage>
        <taxon>Bacteria</taxon>
        <taxon>Pseudomonadati</taxon>
        <taxon>Pseudomonadota</taxon>
        <taxon>Betaproteobacteria</taxon>
        <taxon>Burkholderiales</taxon>
        <taxon>Comamonadaceae</taxon>
        <taxon>Melaminivora</taxon>
    </lineage>
</organism>
<feature type="transmembrane region" description="Helical" evidence="1">
    <location>
        <begin position="145"/>
        <end position="161"/>
    </location>
</feature>
<keyword evidence="1" id="KW-0812">Transmembrane</keyword>
<feature type="transmembrane region" description="Helical" evidence="1">
    <location>
        <begin position="104"/>
        <end position="125"/>
    </location>
</feature>
<dbReference type="KEGG" id="mela:C6568_04680"/>
<dbReference type="PANTHER" id="PTHR23028">
    <property type="entry name" value="ACETYLTRANSFERASE"/>
    <property type="match status" value="1"/>
</dbReference>
<feature type="transmembrane region" description="Helical" evidence="1">
    <location>
        <begin position="317"/>
        <end position="337"/>
    </location>
</feature>
<dbReference type="GO" id="GO:0016020">
    <property type="term" value="C:membrane"/>
    <property type="evidence" value="ECO:0007669"/>
    <property type="project" value="TreeGrafter"/>
</dbReference>
<protein>
    <submittedName>
        <fullName evidence="4">Acyltransferase</fullName>
    </submittedName>
</protein>
<dbReference type="InterPro" id="IPR050879">
    <property type="entry name" value="Acyltransferase_3"/>
</dbReference>
<feature type="transmembrane region" description="Helical" evidence="1">
    <location>
        <begin position="292"/>
        <end position="311"/>
    </location>
</feature>
<keyword evidence="5" id="KW-1185">Reference proteome</keyword>